<evidence type="ECO:0000256" key="1">
    <source>
        <dbReference type="ARBA" id="ARBA00004123"/>
    </source>
</evidence>
<accession>A0AA48I7J6</accession>
<dbReference type="PROSITE" id="PS50330">
    <property type="entry name" value="UIM"/>
    <property type="match status" value="1"/>
</dbReference>
<dbReference type="Pfam" id="PF06087">
    <property type="entry name" value="Tyr-DNA_phospho"/>
    <property type="match status" value="2"/>
</dbReference>
<keyword evidence="6" id="KW-0269">Exonuclease</keyword>
<feature type="compositionally biased region" description="Acidic residues" evidence="12">
    <location>
        <begin position="115"/>
        <end position="125"/>
    </location>
</feature>
<dbReference type="Proteomes" id="UP001233271">
    <property type="component" value="Chromosome 3"/>
</dbReference>
<keyword evidence="3" id="KW-0540">Nuclease</keyword>
<evidence type="ECO:0000256" key="6">
    <source>
        <dbReference type="ARBA" id="ARBA00022839"/>
    </source>
</evidence>
<dbReference type="GO" id="GO:0006281">
    <property type="term" value="P:DNA repair"/>
    <property type="evidence" value="ECO:0007669"/>
    <property type="project" value="UniProtKB-KW"/>
</dbReference>
<evidence type="ECO:0000256" key="7">
    <source>
        <dbReference type="ARBA" id="ARBA00023204"/>
    </source>
</evidence>
<comment type="similarity">
    <text evidence="2">Belongs to the tyrosyl-DNA phosphodiesterase family.</text>
</comment>
<feature type="region of interest" description="Disordered" evidence="12">
    <location>
        <begin position="100"/>
        <end position="242"/>
    </location>
</feature>
<dbReference type="GO" id="GO:0004527">
    <property type="term" value="F:exonuclease activity"/>
    <property type="evidence" value="ECO:0007669"/>
    <property type="project" value="UniProtKB-KW"/>
</dbReference>
<protein>
    <recommendedName>
        <fullName evidence="15">Phospholipase D/nuclease</fullName>
    </recommendedName>
</protein>
<feature type="compositionally biased region" description="Polar residues" evidence="12">
    <location>
        <begin position="277"/>
        <end position="302"/>
    </location>
</feature>
<dbReference type="Gene3D" id="3.30.870.10">
    <property type="entry name" value="Endonuclease Chain A"/>
    <property type="match status" value="3"/>
</dbReference>
<feature type="active site" description="Nucleophile" evidence="9">
    <location>
        <position position="415"/>
    </location>
</feature>
<evidence type="ECO:0008006" key="15">
    <source>
        <dbReference type="Google" id="ProtNLM"/>
    </source>
</evidence>
<feature type="compositionally biased region" description="Low complexity" evidence="12">
    <location>
        <begin position="260"/>
        <end position="269"/>
    </location>
</feature>
<feature type="compositionally biased region" description="Low complexity" evidence="12">
    <location>
        <begin position="215"/>
        <end position="226"/>
    </location>
</feature>
<dbReference type="InterPro" id="IPR010347">
    <property type="entry name" value="Tdp1"/>
</dbReference>
<proteinExistence type="inferred from homology"/>
<feature type="compositionally biased region" description="Low complexity" evidence="12">
    <location>
        <begin position="185"/>
        <end position="194"/>
    </location>
</feature>
<keyword evidence="5" id="KW-0378">Hydrolase</keyword>
<feature type="compositionally biased region" description="Basic and acidic residues" evidence="12">
    <location>
        <begin position="195"/>
        <end position="210"/>
    </location>
</feature>
<dbReference type="GO" id="GO:0003697">
    <property type="term" value="F:single-stranded DNA binding"/>
    <property type="evidence" value="ECO:0007669"/>
    <property type="project" value="TreeGrafter"/>
</dbReference>
<dbReference type="PANTHER" id="PTHR12415:SF0">
    <property type="entry name" value="TYROSYL-DNA PHOSPHODIESTERASE 1"/>
    <property type="match status" value="1"/>
</dbReference>
<feature type="site" description="Interaction with DNA" evidence="11">
    <location>
        <position position="676"/>
    </location>
</feature>
<dbReference type="KEGG" id="ccac:CcaHIS019_0308170"/>
<evidence type="ECO:0000256" key="3">
    <source>
        <dbReference type="ARBA" id="ARBA00022722"/>
    </source>
</evidence>
<dbReference type="CDD" id="cd09122">
    <property type="entry name" value="PLDc_Tdp1_1"/>
    <property type="match status" value="1"/>
</dbReference>
<feature type="compositionally biased region" description="Acidic residues" evidence="12">
    <location>
        <begin position="171"/>
        <end position="180"/>
    </location>
</feature>
<name>A0AA48I7J6_9TREE</name>
<keyword evidence="8" id="KW-0539">Nucleus</keyword>
<gene>
    <name evidence="13" type="primary">rna1</name>
    <name evidence="13" type="ORF">CcaverHIS019_0308170</name>
</gene>
<dbReference type="GO" id="GO:0003690">
    <property type="term" value="F:double-stranded DNA binding"/>
    <property type="evidence" value="ECO:0007669"/>
    <property type="project" value="TreeGrafter"/>
</dbReference>
<dbReference type="AlphaFoldDB" id="A0AA48I7J6"/>
<feature type="region of interest" description="Disordered" evidence="12">
    <location>
        <begin position="1"/>
        <end position="36"/>
    </location>
</feature>
<comment type="subcellular location">
    <subcellularLocation>
        <location evidence="1">Nucleus</location>
    </subcellularLocation>
</comment>
<dbReference type="SUPFAM" id="SSF56024">
    <property type="entry name" value="Phospholipase D/nuclease"/>
    <property type="match status" value="2"/>
</dbReference>
<keyword evidence="4" id="KW-0227">DNA damage</keyword>
<keyword evidence="7" id="KW-0234">DNA repair</keyword>
<dbReference type="PANTHER" id="PTHR12415">
    <property type="entry name" value="TYROSYL-DNA PHOSPHODIESTERASE 1"/>
    <property type="match status" value="1"/>
</dbReference>
<feature type="region of interest" description="Disordered" evidence="12">
    <location>
        <begin position="716"/>
        <end position="743"/>
    </location>
</feature>
<evidence type="ECO:0000256" key="11">
    <source>
        <dbReference type="PIRSR" id="PIRSR610347-3"/>
    </source>
</evidence>
<evidence type="ECO:0000256" key="8">
    <source>
        <dbReference type="ARBA" id="ARBA00023242"/>
    </source>
</evidence>
<dbReference type="GeneID" id="85494617"/>
<feature type="compositionally biased region" description="Basic and acidic residues" evidence="12">
    <location>
        <begin position="728"/>
        <end position="743"/>
    </location>
</feature>
<dbReference type="RefSeq" id="XP_060456012.1">
    <property type="nucleotide sequence ID" value="XM_060599305.1"/>
</dbReference>
<feature type="compositionally biased region" description="Basic and acidic residues" evidence="12">
    <location>
        <begin position="1"/>
        <end position="14"/>
    </location>
</feature>
<evidence type="ECO:0000313" key="13">
    <source>
        <dbReference type="EMBL" id="BEI90747.1"/>
    </source>
</evidence>
<dbReference type="SMART" id="SM00726">
    <property type="entry name" value="UIM"/>
    <property type="match status" value="3"/>
</dbReference>
<organism evidence="13 14">
    <name type="scientific">Cutaneotrichosporon cavernicola</name>
    <dbReference type="NCBI Taxonomy" id="279322"/>
    <lineage>
        <taxon>Eukaryota</taxon>
        <taxon>Fungi</taxon>
        <taxon>Dikarya</taxon>
        <taxon>Basidiomycota</taxon>
        <taxon>Agaricomycotina</taxon>
        <taxon>Tremellomycetes</taxon>
        <taxon>Trichosporonales</taxon>
        <taxon>Trichosporonaceae</taxon>
        <taxon>Cutaneotrichosporon</taxon>
    </lineage>
</organism>
<feature type="binding site" evidence="10">
    <location>
        <position position="417"/>
    </location>
    <ligand>
        <name>substrate</name>
    </ligand>
</feature>
<feature type="region of interest" description="Disordered" evidence="12">
    <location>
        <begin position="256"/>
        <end position="304"/>
    </location>
</feature>
<evidence type="ECO:0000256" key="2">
    <source>
        <dbReference type="ARBA" id="ARBA00010205"/>
    </source>
</evidence>
<feature type="compositionally biased region" description="Basic and acidic residues" evidence="12">
    <location>
        <begin position="136"/>
        <end position="155"/>
    </location>
</feature>
<dbReference type="GO" id="GO:0017005">
    <property type="term" value="F:3'-tyrosyl-DNA phosphodiesterase activity"/>
    <property type="evidence" value="ECO:0007669"/>
    <property type="project" value="TreeGrafter"/>
</dbReference>
<evidence type="ECO:0000256" key="10">
    <source>
        <dbReference type="PIRSR" id="PIRSR610347-2"/>
    </source>
</evidence>
<dbReference type="InterPro" id="IPR003903">
    <property type="entry name" value="UIM_dom"/>
</dbReference>
<reference evidence="13" key="1">
    <citation type="journal article" date="2023" name="BMC Genomics">
        <title>Chromosome-level genome assemblies of Cutaneotrichosporon spp. (Trichosporonales, Basidiomycota) reveal imbalanced evolution between nucleotide sequences and chromosome synteny.</title>
        <authorList>
            <person name="Kobayashi Y."/>
            <person name="Kayamori A."/>
            <person name="Aoki K."/>
            <person name="Shiwa Y."/>
            <person name="Matsutani M."/>
            <person name="Fujita N."/>
            <person name="Sugita T."/>
            <person name="Iwasaki W."/>
            <person name="Tanaka N."/>
            <person name="Takashima M."/>
        </authorList>
    </citation>
    <scope>NUCLEOTIDE SEQUENCE</scope>
    <source>
        <strain evidence="13">HIS019</strain>
    </source>
</reference>
<sequence>MADDAGRRMMDLLTRDQVVSDSRDQGPVPRPGRNDEFDEYVLKTFGTFDPNSGVDLKELRRAAWRTWRTAGPSTAGPSRSARLEEEDDEFARALAISAEDFKKAQGSRNRPIVIDSDDDDNDNNDDVQFAISASVEEGRLAKRRREETPDEERQALADAIAASLQESKEEKEEEEEDSDAEIERANAAYQASRAASRERQTREREARRAATDGLSSKAPSVASSARPSPPPKAEGHKPVASGLSALGIDRAQLERERLARQAQRSASSSTQPEAGPSVTQRSRTRATASIRLSNHPLQSQGPFPTDAAGEYYLDGELRHVRLQIGNSTTDNTFTPQNVFGQRDQIALVIVSAYCWDPDWIESFMPPPESCPTIRILRPPVNDQFERRRMAGKLKPLGNGEVQVYPAMDGKTGSEHMKFAWIWYKTGRLRVSIMTANMVDYDWEQIENTVFVQDFLPKGQTLGSAPTPDSALPDFPDQFCRLFAHLKVNKALTWHIKNHPQGKNVPISDDLGFGDLKRYDWSRVQVRLVMSVAGTYSGFKDMPQYGICRLGNVLAEEGWQPRRDEGVVAEYQGSSLGRYSLDWYNCFYQLCCGKDLQTISRAGKALAWPPLKIIFPSLATVDASINGRPMLIALFEPNSSGLGFSSSSKQGKRKVDEVVSENEGVGGWVYVGSHNFSPSAWGTVNFKNSPPTLNISNYELGIVFPLRRGKAEAMANHIAAHKRPPRSYTKRDEPWDQKKYLPSN</sequence>
<evidence type="ECO:0000256" key="9">
    <source>
        <dbReference type="PIRSR" id="PIRSR610347-1"/>
    </source>
</evidence>
<evidence type="ECO:0000313" key="14">
    <source>
        <dbReference type="Proteomes" id="UP001233271"/>
    </source>
</evidence>
<evidence type="ECO:0000256" key="4">
    <source>
        <dbReference type="ARBA" id="ARBA00022763"/>
    </source>
</evidence>
<dbReference type="EMBL" id="AP028214">
    <property type="protein sequence ID" value="BEI90747.1"/>
    <property type="molecule type" value="Genomic_DNA"/>
</dbReference>
<evidence type="ECO:0000256" key="5">
    <source>
        <dbReference type="ARBA" id="ARBA00022801"/>
    </source>
</evidence>
<keyword evidence="14" id="KW-1185">Reference proteome</keyword>
<dbReference type="GO" id="GO:0005634">
    <property type="term" value="C:nucleus"/>
    <property type="evidence" value="ECO:0007669"/>
    <property type="project" value="UniProtKB-SubCell"/>
</dbReference>
<evidence type="ECO:0000256" key="12">
    <source>
        <dbReference type="SAM" id="MobiDB-lite"/>
    </source>
</evidence>